<keyword evidence="1" id="KW-0812">Transmembrane</keyword>
<gene>
    <name evidence="3" type="ORF">I6E12_03920</name>
</gene>
<keyword evidence="1" id="KW-0472">Membrane</keyword>
<name>A0ABS9CDT7_9BACT</name>
<protein>
    <submittedName>
        <fullName evidence="3">MCE family protein</fullName>
    </submittedName>
</protein>
<accession>A0ABS9CDT7</accession>
<dbReference type="InterPro" id="IPR052336">
    <property type="entry name" value="MlaD_Phospholipid_Transporter"/>
</dbReference>
<evidence type="ECO:0000313" key="4">
    <source>
        <dbReference type="Proteomes" id="UP001200470"/>
    </source>
</evidence>
<comment type="caution">
    <text evidence="3">The sequence shown here is derived from an EMBL/GenBank/DDBJ whole genome shotgun (WGS) entry which is preliminary data.</text>
</comment>
<organism evidence="3 4">
    <name type="scientific">Xylanibacter brevis</name>
    <dbReference type="NCBI Taxonomy" id="83231"/>
    <lineage>
        <taxon>Bacteria</taxon>
        <taxon>Pseudomonadati</taxon>
        <taxon>Bacteroidota</taxon>
        <taxon>Bacteroidia</taxon>
        <taxon>Bacteroidales</taxon>
        <taxon>Prevotellaceae</taxon>
        <taxon>Xylanibacter</taxon>
    </lineage>
</organism>
<keyword evidence="4" id="KW-1185">Reference proteome</keyword>
<dbReference type="EMBL" id="JADYTN010000006">
    <property type="protein sequence ID" value="MCF2563259.1"/>
    <property type="molecule type" value="Genomic_DNA"/>
</dbReference>
<reference evidence="3 4" key="1">
    <citation type="submission" date="2020-12" db="EMBL/GenBank/DDBJ databases">
        <title>Whole genome sequences of gut porcine anaerobes.</title>
        <authorList>
            <person name="Kubasova T."/>
            <person name="Jahodarova E."/>
            <person name="Rychlik I."/>
        </authorList>
    </citation>
    <scope>NUCLEOTIDE SEQUENCE [LARGE SCALE GENOMIC DNA]</scope>
    <source>
        <strain evidence="3 4">An925</strain>
    </source>
</reference>
<dbReference type="PANTHER" id="PTHR33371">
    <property type="entry name" value="INTERMEMBRANE PHOSPHOLIPID TRANSPORT SYSTEM BINDING PROTEIN MLAD-RELATED"/>
    <property type="match status" value="1"/>
</dbReference>
<sequence length="300" mass="32642">MKFFTKEVKIALTAIVGILVLFYGLQFLKGLNIFSNTNTYYLVFNDVSGLSASSPVYANGYKVGVVERIDYNYNDPNNIVAVVGLDKAMRIPVGSRAELASDLLGNIKINLILSGNPTQLMAAGDSIKGGMELGLMNQVGQMMPTVERMLPKLDSIMASLNILLADPALRNTLHNVEGMTDNLNKTSVELKSLSASLNRDVPSVMKKADGVLTNTEQLTANLSAVDIATMTAKVNQTLDNVEQMTNRLNSKEGTLGLLMSDPQLYYRLSSTAASADSLLIDLKAHPKRYVHFSVFGKKDK</sequence>
<feature type="transmembrane region" description="Helical" evidence="1">
    <location>
        <begin position="12"/>
        <end position="28"/>
    </location>
</feature>
<dbReference type="InterPro" id="IPR003399">
    <property type="entry name" value="Mce/MlaD"/>
</dbReference>
<evidence type="ECO:0000313" key="3">
    <source>
        <dbReference type="EMBL" id="MCF2563259.1"/>
    </source>
</evidence>
<proteinExistence type="predicted"/>
<evidence type="ECO:0000259" key="2">
    <source>
        <dbReference type="Pfam" id="PF02470"/>
    </source>
</evidence>
<evidence type="ECO:0000256" key="1">
    <source>
        <dbReference type="SAM" id="Phobius"/>
    </source>
</evidence>
<keyword evidence="1" id="KW-1133">Transmembrane helix</keyword>
<dbReference type="RefSeq" id="WP_301637681.1">
    <property type="nucleotide sequence ID" value="NZ_JADYTN010000006.1"/>
</dbReference>
<feature type="domain" description="Mce/MlaD" evidence="2">
    <location>
        <begin position="37"/>
        <end position="102"/>
    </location>
</feature>
<dbReference type="Proteomes" id="UP001200470">
    <property type="component" value="Unassembled WGS sequence"/>
</dbReference>
<dbReference type="PANTHER" id="PTHR33371:SF4">
    <property type="entry name" value="INTERMEMBRANE PHOSPHOLIPID TRANSPORT SYSTEM BINDING PROTEIN MLAD"/>
    <property type="match status" value="1"/>
</dbReference>
<dbReference type="Pfam" id="PF02470">
    <property type="entry name" value="MlaD"/>
    <property type="match status" value="1"/>
</dbReference>